<gene>
    <name evidence="3" type="ORF">BVG16_17650</name>
</gene>
<feature type="signal peptide" evidence="2">
    <location>
        <begin position="1"/>
        <end position="19"/>
    </location>
</feature>
<dbReference type="STRING" id="1324314.BVG16_17650"/>
<name>A0A1T2XAN5_9BACL</name>
<reference evidence="3 4" key="1">
    <citation type="submission" date="2017-01" db="EMBL/GenBank/DDBJ databases">
        <title>Genome analysis of Paenibacillus selenitrireducens ES3-24.</title>
        <authorList>
            <person name="Xu D."/>
            <person name="Yao R."/>
            <person name="Zheng S."/>
        </authorList>
    </citation>
    <scope>NUCLEOTIDE SEQUENCE [LARGE SCALE GENOMIC DNA]</scope>
    <source>
        <strain evidence="3 4">ES3-24</strain>
    </source>
</reference>
<sequence length="298" mass="31539">MKKLSVILMTTALVIGLLAGCGAKSDDKAATDNTTSTEQTTNDNDSAAKQGAYADGTYYAEQPEFAEGWKYAVTLKVEGGKITEANWNGINEAAGPDKKTLSKEGKYPMKEKGGALAEWHEEAQKAEQFLIEKQDPKAITTNADGKSDAVSGVTITVAPFAELAEKALAAGVVQPGPYKDGAYHAEEADFDKTGFKFSVDLTVLNGNIVAANWDGLSKDGGDTKKKLSQDGKYGMKEKGNALAEWHEEAAAAEKFLIEKQDPSAFALKDDGKSDAVSGVTITVSPFVDLATKALEGAK</sequence>
<feature type="region of interest" description="Disordered" evidence="1">
    <location>
        <begin position="24"/>
        <end position="48"/>
    </location>
</feature>
<accession>A0A1T2XAN5</accession>
<dbReference type="Proteomes" id="UP000190188">
    <property type="component" value="Unassembled WGS sequence"/>
</dbReference>
<proteinExistence type="predicted"/>
<feature type="chain" id="PRO_5038508006" evidence="2">
    <location>
        <begin position="20"/>
        <end position="298"/>
    </location>
</feature>
<protein>
    <submittedName>
        <fullName evidence="3">FMN-binding protein</fullName>
    </submittedName>
</protein>
<comment type="caution">
    <text evidence="3">The sequence shown here is derived from an EMBL/GenBank/DDBJ whole genome shotgun (WGS) entry which is preliminary data.</text>
</comment>
<dbReference type="RefSeq" id="WP_078500086.1">
    <property type="nucleotide sequence ID" value="NZ_MSZX01000006.1"/>
</dbReference>
<evidence type="ECO:0000256" key="1">
    <source>
        <dbReference type="SAM" id="MobiDB-lite"/>
    </source>
</evidence>
<dbReference type="Gene3D" id="3.90.1010.20">
    <property type="match status" value="2"/>
</dbReference>
<evidence type="ECO:0000313" key="4">
    <source>
        <dbReference type="Proteomes" id="UP000190188"/>
    </source>
</evidence>
<feature type="compositionally biased region" description="Low complexity" evidence="1">
    <location>
        <begin position="31"/>
        <end position="45"/>
    </location>
</feature>
<dbReference type="PROSITE" id="PS51257">
    <property type="entry name" value="PROKAR_LIPOPROTEIN"/>
    <property type="match status" value="1"/>
</dbReference>
<keyword evidence="4" id="KW-1185">Reference proteome</keyword>
<evidence type="ECO:0000313" key="3">
    <source>
        <dbReference type="EMBL" id="OPA76961.1"/>
    </source>
</evidence>
<dbReference type="EMBL" id="MSZX01000006">
    <property type="protein sequence ID" value="OPA76961.1"/>
    <property type="molecule type" value="Genomic_DNA"/>
</dbReference>
<dbReference type="AlphaFoldDB" id="A0A1T2XAN5"/>
<evidence type="ECO:0000256" key="2">
    <source>
        <dbReference type="SAM" id="SignalP"/>
    </source>
</evidence>
<organism evidence="3 4">
    <name type="scientific">Paenibacillus selenitireducens</name>
    <dbReference type="NCBI Taxonomy" id="1324314"/>
    <lineage>
        <taxon>Bacteria</taxon>
        <taxon>Bacillati</taxon>
        <taxon>Bacillota</taxon>
        <taxon>Bacilli</taxon>
        <taxon>Bacillales</taxon>
        <taxon>Paenibacillaceae</taxon>
        <taxon>Paenibacillus</taxon>
    </lineage>
</organism>
<dbReference type="OrthoDB" id="384237at2"/>
<keyword evidence="2" id="KW-0732">Signal</keyword>